<evidence type="ECO:0000313" key="3">
    <source>
        <dbReference type="Proteomes" id="UP000018721"/>
    </source>
</evidence>
<sequence length="187" mass="20629">MGIEFMLDPAANLDDFVGSDDDTVDGQVCKIDKRRGGEVLRTKYSESSPLDYWSAKSEKIYPMLKKIAEVVFTIPTSSAASERAWSIFDHIHSKQRNRLSVAKVEMLTYIYINHEFYLLSLLSLSRIVVETLGYEKIELIIPALTASTTSPAIDAALSLLQSVVPVLLTTEAQLASRASKLSSAAIV</sequence>
<evidence type="ECO:0000313" key="2">
    <source>
        <dbReference type="EMBL" id="ETI30421.1"/>
    </source>
</evidence>
<dbReference type="EMBL" id="ANIZ01004053">
    <property type="protein sequence ID" value="ETI30421.1"/>
    <property type="molecule type" value="Genomic_DNA"/>
</dbReference>
<protein>
    <recommendedName>
        <fullName evidence="1">HAT C-terminal dimerisation domain-containing protein</fullName>
    </recommendedName>
</protein>
<dbReference type="Pfam" id="PF05699">
    <property type="entry name" value="Dimer_Tnp_hAT"/>
    <property type="match status" value="1"/>
</dbReference>
<accession>V9DUX8</accession>
<dbReference type="GO" id="GO:0046983">
    <property type="term" value="F:protein dimerization activity"/>
    <property type="evidence" value="ECO:0007669"/>
    <property type="project" value="InterPro"/>
</dbReference>
<dbReference type="AlphaFoldDB" id="V9DUX8"/>
<dbReference type="HOGENOM" id="CLU_1450353_0_0_1"/>
<dbReference type="Proteomes" id="UP000018721">
    <property type="component" value="Unassembled WGS sequence"/>
</dbReference>
<dbReference type="InterPro" id="IPR008906">
    <property type="entry name" value="HATC_C_dom"/>
</dbReference>
<reference evidence="2 3" key="1">
    <citation type="submission" date="2013-11" db="EMBL/GenBank/DDBJ databases">
        <title>The Genome Sequence of Phytophthora parasitica P1569.</title>
        <authorList>
            <consortium name="The Broad Institute Genomics Platform"/>
            <person name="Russ C."/>
            <person name="Tyler B."/>
            <person name="Panabieres F."/>
            <person name="Shan W."/>
            <person name="Tripathy S."/>
            <person name="Grunwald N."/>
            <person name="Machado M."/>
            <person name="Johnson C.S."/>
            <person name="Arredondo F."/>
            <person name="Hong C."/>
            <person name="Coffey M."/>
            <person name="Young S.K."/>
            <person name="Zeng Q."/>
            <person name="Gargeya S."/>
            <person name="Fitzgerald M."/>
            <person name="Abouelleil A."/>
            <person name="Alvarado L."/>
            <person name="Chapman S.B."/>
            <person name="Gainer-Dewar J."/>
            <person name="Goldberg J."/>
            <person name="Griggs A."/>
            <person name="Gujja S."/>
            <person name="Hansen M."/>
            <person name="Howarth C."/>
            <person name="Imamovic A."/>
            <person name="Ireland A."/>
            <person name="Larimer J."/>
            <person name="McCowan C."/>
            <person name="Murphy C."/>
            <person name="Pearson M."/>
            <person name="Poon T.W."/>
            <person name="Priest M."/>
            <person name="Roberts A."/>
            <person name="Saif S."/>
            <person name="Shea T."/>
            <person name="Sykes S."/>
            <person name="Wortman J."/>
            <person name="Nusbaum C."/>
            <person name="Birren B."/>
        </authorList>
    </citation>
    <scope>NUCLEOTIDE SEQUENCE [LARGE SCALE GENOMIC DNA]</scope>
    <source>
        <strain evidence="2 3">P1569</strain>
    </source>
</reference>
<organism evidence="2 3">
    <name type="scientific">Phytophthora nicotianae P1569</name>
    <dbReference type="NCBI Taxonomy" id="1317065"/>
    <lineage>
        <taxon>Eukaryota</taxon>
        <taxon>Sar</taxon>
        <taxon>Stramenopiles</taxon>
        <taxon>Oomycota</taxon>
        <taxon>Peronosporomycetes</taxon>
        <taxon>Peronosporales</taxon>
        <taxon>Peronosporaceae</taxon>
        <taxon>Phytophthora</taxon>
    </lineage>
</organism>
<dbReference type="InterPro" id="IPR012337">
    <property type="entry name" value="RNaseH-like_sf"/>
</dbReference>
<name>V9DUX8_PHYNI</name>
<dbReference type="SUPFAM" id="SSF53098">
    <property type="entry name" value="Ribonuclease H-like"/>
    <property type="match status" value="1"/>
</dbReference>
<evidence type="ECO:0000259" key="1">
    <source>
        <dbReference type="Pfam" id="PF05699"/>
    </source>
</evidence>
<proteinExistence type="predicted"/>
<gene>
    <name evidence="2" type="ORF">F443_22457</name>
</gene>
<keyword evidence="3" id="KW-1185">Reference proteome</keyword>
<feature type="domain" description="HAT C-terminal dimerisation" evidence="1">
    <location>
        <begin position="39"/>
        <end position="110"/>
    </location>
</feature>
<comment type="caution">
    <text evidence="2">The sequence shown here is derived from an EMBL/GenBank/DDBJ whole genome shotgun (WGS) entry which is preliminary data.</text>
</comment>